<proteinExistence type="predicted"/>
<reference evidence="2" key="1">
    <citation type="submission" date="2013-01" db="EMBL/GenBank/DDBJ databases">
        <title>Genome draft of Hydrogenophaga taeniospiralis 2K1.</title>
        <authorList>
            <person name="Gomila M."/>
            <person name="Lalucat J."/>
        </authorList>
    </citation>
    <scope>NUCLEOTIDE SEQUENCE</scope>
    <source>
        <strain evidence="2">CCUG 15921</strain>
    </source>
</reference>
<keyword evidence="3" id="KW-1185">Reference proteome</keyword>
<dbReference type="AlphaFoldDB" id="A0A9X4NPP2"/>
<keyword evidence="1" id="KW-0732">Signal</keyword>
<dbReference type="EMBL" id="AOGK01000005">
    <property type="protein sequence ID" value="MDG5975082.1"/>
    <property type="molecule type" value="Genomic_DNA"/>
</dbReference>
<evidence type="ECO:0000313" key="3">
    <source>
        <dbReference type="Proteomes" id="UP001152876"/>
    </source>
</evidence>
<dbReference type="InterPro" id="IPR015943">
    <property type="entry name" value="WD40/YVTN_repeat-like_dom_sf"/>
</dbReference>
<evidence type="ECO:0000256" key="1">
    <source>
        <dbReference type="SAM" id="SignalP"/>
    </source>
</evidence>
<accession>A0A9X4NPP2</accession>
<organism evidence="2 3">
    <name type="scientific">Hydrogenophaga taeniospiralis CCUG 15921</name>
    <dbReference type="NCBI Taxonomy" id="1281780"/>
    <lineage>
        <taxon>Bacteria</taxon>
        <taxon>Pseudomonadati</taxon>
        <taxon>Pseudomonadota</taxon>
        <taxon>Betaproteobacteria</taxon>
        <taxon>Burkholderiales</taxon>
        <taxon>Comamonadaceae</taxon>
        <taxon>Hydrogenophaga</taxon>
    </lineage>
</organism>
<sequence>MNAHAFFWTAIASSLTVLALPGSAPMVAQALESPDTRGLRVIAGTDIPLAALTEEAGLSSRNVYGIAQNAHGFPWCATGRFRTVTEGAMALLDRHTGHLTRQAIGTGLRDAASLNAISTVHEDATGALWLGTGEAGILPSDPTARHLMQCKPDPTKPHSSRNSFQELRT</sequence>
<dbReference type="RefSeq" id="WP_068167019.1">
    <property type="nucleotide sequence ID" value="NZ_AOGK01000005.1"/>
</dbReference>
<dbReference type="Proteomes" id="UP001152876">
    <property type="component" value="Unassembled WGS sequence"/>
</dbReference>
<comment type="caution">
    <text evidence="2">The sequence shown here is derived from an EMBL/GenBank/DDBJ whole genome shotgun (WGS) entry which is preliminary data.</text>
</comment>
<gene>
    <name evidence="2" type="ORF">H010_07471</name>
</gene>
<dbReference type="Gene3D" id="2.130.10.10">
    <property type="entry name" value="YVTN repeat-like/Quinoprotein amine dehydrogenase"/>
    <property type="match status" value="1"/>
</dbReference>
<evidence type="ECO:0000313" key="2">
    <source>
        <dbReference type="EMBL" id="MDG5975082.1"/>
    </source>
</evidence>
<protein>
    <submittedName>
        <fullName evidence="2">Diguanylate cyclase</fullName>
    </submittedName>
</protein>
<feature type="chain" id="PRO_5040751910" evidence="1">
    <location>
        <begin position="20"/>
        <end position="169"/>
    </location>
</feature>
<name>A0A9X4NPP2_9BURK</name>
<feature type="signal peptide" evidence="1">
    <location>
        <begin position="1"/>
        <end position="19"/>
    </location>
</feature>